<evidence type="ECO:0000313" key="6">
    <source>
        <dbReference type="Proteomes" id="UP000297890"/>
    </source>
</evidence>
<dbReference type="GO" id="GO:0016020">
    <property type="term" value="C:membrane"/>
    <property type="evidence" value="ECO:0007669"/>
    <property type="project" value="UniProtKB-SubCell"/>
</dbReference>
<feature type="domain" description="AAA+ ATPase" evidence="3">
    <location>
        <begin position="227"/>
        <end position="360"/>
    </location>
</feature>
<comment type="caution">
    <text evidence="5">The sequence shown here is derived from an EMBL/GenBank/DDBJ whole genome shotgun (WGS) entry which is preliminary data.</text>
</comment>
<dbReference type="GO" id="GO:0005524">
    <property type="term" value="F:ATP binding"/>
    <property type="evidence" value="ECO:0007669"/>
    <property type="project" value="InterPro"/>
</dbReference>
<dbReference type="Pfam" id="PF08740">
    <property type="entry name" value="BCS1_N"/>
    <property type="match status" value="1"/>
</dbReference>
<reference evidence="5 6" key="1">
    <citation type="journal article" date="2019" name="ISME J.">
        <title>Candidatus Macondimonas diazotrophica, a novel gammaproteobacterial genus dominating crude-oil-contaminated coastal sediments.</title>
        <authorList>
            <person name="Karthikeyan S."/>
            <person name="Konstantinidis K."/>
        </authorList>
    </citation>
    <scope>NUCLEOTIDE SEQUENCE [LARGE SCALE GENOMIC DNA]</scope>
    <source>
        <strain evidence="5 6">KTK01</strain>
    </source>
</reference>
<dbReference type="RefSeq" id="WP_135282878.1">
    <property type="nucleotide sequence ID" value="NZ_SRIO01000031.1"/>
</dbReference>
<evidence type="ECO:0000259" key="3">
    <source>
        <dbReference type="SMART" id="SM00382"/>
    </source>
</evidence>
<feature type="domain" description="BCS1 N-terminal" evidence="4">
    <location>
        <begin position="26"/>
        <end position="196"/>
    </location>
</feature>
<dbReference type="SMART" id="SM01024">
    <property type="entry name" value="BCS1_N"/>
    <property type="match status" value="1"/>
</dbReference>
<name>A0A4Z0F7S7_9GAMM</name>
<sequence>MIQSIIDYFVAEFHSNDFLAAAVVAAPLSILTFAARSLPSQIWTAMKRTASIEVRFNSDMDNYQIIQSFIMENMVRQSFSRTYLYQSDTYWDHQKNENVVRHQGLSAGYGTHYGLYKGRLVFIHRTQEQSDNTAKFKEYLTITFVTRSRDLVKIFSDEITSRIERRDDSDVISMRVNDTDYWRSPSSLPKRDLSTVITSGNIGEEMVARIEQFVKDEPLYRKRGTPYHAGIILSGPPGTGKSSLIHAVASATDRSILYLNLGSLEDDNDLTQLMGTSINWRRSLLVIEDADASNADTSRRKDEKKDKSGVTLSALLNVLDGLLSPDGLVCIATTNHPERLDPALLRTGRFDCHYEIGLLDLDAFERMCAVFDHPVSDAMRSAYTPMTGSDIRKILMESQEYAKEVRHSLSGGNHVEGA</sequence>
<dbReference type="InterPro" id="IPR027417">
    <property type="entry name" value="P-loop_NTPase"/>
</dbReference>
<keyword evidence="6" id="KW-1185">Reference proteome</keyword>
<dbReference type="AlphaFoldDB" id="A0A4Z0F7S7"/>
<evidence type="ECO:0000313" key="5">
    <source>
        <dbReference type="EMBL" id="TFZ81276.1"/>
    </source>
</evidence>
<comment type="subcellular location">
    <subcellularLocation>
        <location evidence="1">Membrane</location>
        <topology evidence="1">Single-pass membrane protein</topology>
    </subcellularLocation>
</comment>
<dbReference type="EMBL" id="SRIO01000031">
    <property type="protein sequence ID" value="TFZ81276.1"/>
    <property type="molecule type" value="Genomic_DNA"/>
</dbReference>
<dbReference type="InterPro" id="IPR014851">
    <property type="entry name" value="BCS1_N"/>
</dbReference>
<dbReference type="InterPro" id="IPR003959">
    <property type="entry name" value="ATPase_AAA_core"/>
</dbReference>
<proteinExistence type="inferred from homology"/>
<dbReference type="GO" id="GO:0016887">
    <property type="term" value="F:ATP hydrolysis activity"/>
    <property type="evidence" value="ECO:0007669"/>
    <property type="project" value="InterPro"/>
</dbReference>
<evidence type="ECO:0000259" key="4">
    <source>
        <dbReference type="SMART" id="SM01024"/>
    </source>
</evidence>
<dbReference type="Pfam" id="PF00004">
    <property type="entry name" value="AAA"/>
    <property type="match status" value="1"/>
</dbReference>
<comment type="similarity">
    <text evidence="2">Belongs to the AAA ATPase family. BCS1 subfamily.</text>
</comment>
<organism evidence="5 6">
    <name type="scientific">Candidatus Macondimonas diazotrophica</name>
    <dbReference type="NCBI Taxonomy" id="2305248"/>
    <lineage>
        <taxon>Bacteria</taxon>
        <taxon>Pseudomonadati</taxon>
        <taxon>Pseudomonadota</taxon>
        <taxon>Gammaproteobacteria</taxon>
        <taxon>Chromatiales</taxon>
        <taxon>Ectothiorhodospiraceae</taxon>
        <taxon>Candidatus Macondimonas</taxon>
    </lineage>
</organism>
<dbReference type="InterPro" id="IPR050747">
    <property type="entry name" value="Mitochondrial_chaperone_BCS1"/>
</dbReference>
<dbReference type="Gene3D" id="3.40.50.300">
    <property type="entry name" value="P-loop containing nucleotide triphosphate hydrolases"/>
    <property type="match status" value="1"/>
</dbReference>
<dbReference type="InterPro" id="IPR003593">
    <property type="entry name" value="AAA+_ATPase"/>
</dbReference>
<evidence type="ECO:0000256" key="1">
    <source>
        <dbReference type="ARBA" id="ARBA00004167"/>
    </source>
</evidence>
<dbReference type="Proteomes" id="UP000297890">
    <property type="component" value="Unassembled WGS sequence"/>
</dbReference>
<dbReference type="SUPFAM" id="SSF52540">
    <property type="entry name" value="P-loop containing nucleoside triphosphate hydrolases"/>
    <property type="match status" value="1"/>
</dbReference>
<dbReference type="SMART" id="SM00382">
    <property type="entry name" value="AAA"/>
    <property type="match status" value="1"/>
</dbReference>
<dbReference type="PANTHER" id="PTHR23070">
    <property type="entry name" value="BCS1 AAA-TYPE ATPASE"/>
    <property type="match status" value="1"/>
</dbReference>
<evidence type="ECO:0000256" key="2">
    <source>
        <dbReference type="ARBA" id="ARBA00007448"/>
    </source>
</evidence>
<gene>
    <name evidence="5" type="ORF">E4680_13140</name>
</gene>
<dbReference type="OrthoDB" id="9802352at2"/>
<protein>
    <submittedName>
        <fullName evidence="5">AAA family ATPase</fullName>
    </submittedName>
</protein>
<accession>A0A4Z0F7S7</accession>